<dbReference type="InterPro" id="IPR050775">
    <property type="entry name" value="FAD-binding_Monooxygenases"/>
</dbReference>
<accession>A0A382MW86</accession>
<evidence type="ECO:0008006" key="9">
    <source>
        <dbReference type="Google" id="ProtNLM"/>
    </source>
</evidence>
<dbReference type="InterPro" id="IPR036188">
    <property type="entry name" value="FAD/NAD-bd_sf"/>
</dbReference>
<dbReference type="Pfam" id="PF13738">
    <property type="entry name" value="Pyr_redox_3"/>
    <property type="match status" value="1"/>
</dbReference>
<comment type="similarity">
    <text evidence="2">Belongs to the FAD-binding monooxygenase family.</text>
</comment>
<protein>
    <recommendedName>
        <fullName evidence="9">FAD/NAD(P)-binding domain-containing protein</fullName>
    </recommendedName>
</protein>
<evidence type="ECO:0000256" key="7">
    <source>
        <dbReference type="ARBA" id="ARBA00023033"/>
    </source>
</evidence>
<evidence type="ECO:0000256" key="5">
    <source>
        <dbReference type="ARBA" id="ARBA00022857"/>
    </source>
</evidence>
<dbReference type="AlphaFoldDB" id="A0A382MW86"/>
<comment type="cofactor">
    <cofactor evidence="1">
        <name>FAD</name>
        <dbReference type="ChEBI" id="CHEBI:57692"/>
    </cofactor>
</comment>
<dbReference type="Gene3D" id="3.50.50.60">
    <property type="entry name" value="FAD/NAD(P)-binding domain"/>
    <property type="match status" value="1"/>
</dbReference>
<keyword evidence="4" id="KW-0274">FAD</keyword>
<dbReference type="PANTHER" id="PTHR43098:SF3">
    <property type="entry name" value="L-ORNITHINE N(5)-MONOOXYGENASE-RELATED"/>
    <property type="match status" value="1"/>
</dbReference>
<dbReference type="EMBL" id="UINC01096419">
    <property type="protein sequence ID" value="SVC53283.1"/>
    <property type="molecule type" value="Genomic_DNA"/>
</dbReference>
<gene>
    <name evidence="8" type="ORF">METZ01_LOCUS306137</name>
</gene>
<evidence type="ECO:0000256" key="1">
    <source>
        <dbReference type="ARBA" id="ARBA00001974"/>
    </source>
</evidence>
<keyword evidence="3" id="KW-0285">Flavoprotein</keyword>
<dbReference type="SUPFAM" id="SSF51905">
    <property type="entry name" value="FAD/NAD(P)-binding domain"/>
    <property type="match status" value="1"/>
</dbReference>
<keyword evidence="5" id="KW-0521">NADP</keyword>
<evidence type="ECO:0000256" key="4">
    <source>
        <dbReference type="ARBA" id="ARBA00022827"/>
    </source>
</evidence>
<evidence type="ECO:0000256" key="6">
    <source>
        <dbReference type="ARBA" id="ARBA00023002"/>
    </source>
</evidence>
<dbReference type="PANTHER" id="PTHR43098">
    <property type="entry name" value="L-ORNITHINE N(5)-MONOOXYGENASE-RELATED"/>
    <property type="match status" value="1"/>
</dbReference>
<proteinExistence type="inferred from homology"/>
<evidence type="ECO:0000256" key="2">
    <source>
        <dbReference type="ARBA" id="ARBA00010139"/>
    </source>
</evidence>
<name>A0A382MW86_9ZZZZ</name>
<organism evidence="8">
    <name type="scientific">marine metagenome</name>
    <dbReference type="NCBI Taxonomy" id="408172"/>
    <lineage>
        <taxon>unclassified sequences</taxon>
        <taxon>metagenomes</taxon>
        <taxon>ecological metagenomes</taxon>
    </lineage>
</organism>
<feature type="non-terminal residue" evidence="8">
    <location>
        <position position="321"/>
    </location>
</feature>
<dbReference type="GO" id="GO:0004497">
    <property type="term" value="F:monooxygenase activity"/>
    <property type="evidence" value="ECO:0007669"/>
    <property type="project" value="UniProtKB-KW"/>
</dbReference>
<evidence type="ECO:0000256" key="3">
    <source>
        <dbReference type="ARBA" id="ARBA00022630"/>
    </source>
</evidence>
<sequence length="321" mass="36630">MPERPHGLNKPETTSFDQLEVVIIGAGFAGMYMLYRMRQLGFQTRVYEIGNGVGGTWYWNRYPGARCDVESIEYSYQFSDELQQEWEWNEKYSTQPEILRYANHVADRFDLRRDIQFNARVESAIFDEEAGRWNLKINNGDRVSATFCVMATGCLSAPNTPDFVNLEHYNGKVFHTGNWPHENVDFSGMSVGVIGTGSSAIQSIPLFASQARHLFVYQRTPNYTVPAHNAPLNPEEVKEIKANYTALRARAKTTPMGIDWSMPTRSAVETDPKDRIEEYESRWKKGGTAFLASFKDLLVDKTANDTAANFVRQKIRETVHN</sequence>
<keyword evidence="7" id="KW-0503">Monooxygenase</keyword>
<keyword evidence="6" id="KW-0560">Oxidoreductase</keyword>
<reference evidence="8" key="1">
    <citation type="submission" date="2018-05" db="EMBL/GenBank/DDBJ databases">
        <authorList>
            <person name="Lanie J.A."/>
            <person name="Ng W.-L."/>
            <person name="Kazmierczak K.M."/>
            <person name="Andrzejewski T.M."/>
            <person name="Davidsen T.M."/>
            <person name="Wayne K.J."/>
            <person name="Tettelin H."/>
            <person name="Glass J.I."/>
            <person name="Rusch D."/>
            <person name="Podicherti R."/>
            <person name="Tsui H.-C.T."/>
            <person name="Winkler M.E."/>
        </authorList>
    </citation>
    <scope>NUCLEOTIDE SEQUENCE</scope>
</reference>
<evidence type="ECO:0000313" key="8">
    <source>
        <dbReference type="EMBL" id="SVC53283.1"/>
    </source>
</evidence>